<dbReference type="GO" id="GO:0006310">
    <property type="term" value="P:DNA recombination"/>
    <property type="evidence" value="ECO:0007669"/>
    <property type="project" value="UniProtKB-KW"/>
</dbReference>
<keyword evidence="5" id="KW-1185">Reference proteome</keyword>
<dbReference type="PANTHER" id="PTHR30349:SF64">
    <property type="entry name" value="PROPHAGE INTEGRASE INTD-RELATED"/>
    <property type="match status" value="1"/>
</dbReference>
<dbReference type="InterPro" id="IPR013762">
    <property type="entry name" value="Integrase-like_cat_sf"/>
</dbReference>
<dbReference type="InterPro" id="IPR011010">
    <property type="entry name" value="DNA_brk_join_enz"/>
</dbReference>
<dbReference type="Gene3D" id="1.10.443.10">
    <property type="entry name" value="Intergrase catalytic core"/>
    <property type="match status" value="1"/>
</dbReference>
<evidence type="ECO:0000256" key="1">
    <source>
        <dbReference type="ARBA" id="ARBA00023172"/>
    </source>
</evidence>
<name>A0A1I6AEE3_9PSEU</name>
<dbReference type="EMBL" id="FOWW01000012">
    <property type="protein sequence ID" value="SFQ67078.1"/>
    <property type="molecule type" value="Genomic_DNA"/>
</dbReference>
<dbReference type="GO" id="GO:0015074">
    <property type="term" value="P:DNA integration"/>
    <property type="evidence" value="ECO:0007669"/>
    <property type="project" value="InterPro"/>
</dbReference>
<keyword evidence="1" id="KW-0233">DNA recombination</keyword>
<dbReference type="STRING" id="587909.SAMN05421810_11251"/>
<evidence type="ECO:0000313" key="4">
    <source>
        <dbReference type="EMBL" id="SFQ67078.1"/>
    </source>
</evidence>
<dbReference type="PANTHER" id="PTHR30349">
    <property type="entry name" value="PHAGE INTEGRASE-RELATED"/>
    <property type="match status" value="1"/>
</dbReference>
<organism evidence="4 5">
    <name type="scientific">Amycolatopsis arida</name>
    <dbReference type="NCBI Taxonomy" id="587909"/>
    <lineage>
        <taxon>Bacteria</taxon>
        <taxon>Bacillati</taxon>
        <taxon>Actinomycetota</taxon>
        <taxon>Actinomycetes</taxon>
        <taxon>Pseudonocardiales</taxon>
        <taxon>Pseudonocardiaceae</taxon>
        <taxon>Amycolatopsis</taxon>
    </lineage>
</organism>
<gene>
    <name evidence="4" type="ORF">SAMN05421810_11251</name>
</gene>
<dbReference type="Proteomes" id="UP000198727">
    <property type="component" value="Unassembled WGS sequence"/>
</dbReference>
<feature type="region of interest" description="Disordered" evidence="2">
    <location>
        <begin position="155"/>
        <end position="183"/>
    </location>
</feature>
<accession>A0A1I6AEE3</accession>
<dbReference type="InterPro" id="IPR002104">
    <property type="entry name" value="Integrase_catalytic"/>
</dbReference>
<evidence type="ECO:0000259" key="3">
    <source>
        <dbReference type="PROSITE" id="PS51898"/>
    </source>
</evidence>
<dbReference type="InterPro" id="IPR050090">
    <property type="entry name" value="Tyrosine_recombinase_XerCD"/>
</dbReference>
<sequence length="409" mass="44754">MAANTLAVSRLDDPAIVRAVLDQLALKMDGTSAGAKTVAPKRAVFHNAVEYAVELTLVSRNRVREIKWTPPKEVKAIDKRVVINPEQARRLLAAVEAQHVEGQPRRSSGPMLVAFFGAMYYAALRPEEATMLSKQDLEIPEEGWGELLISQTAPTAGAAWTDSGDRRDRRQLKQRGRGEVRHVPCPPPLTALLHAHLERHGTAGDGRLFRNLTGGYVGESTIARVWDKARKAALSEAEYVSVLGRRPYDLRHACVSTWLAAGVPSTQVAEWAGHSVTVLHQIYAKVIAGQEDAARERIGRALGLPTEEGSVPHGFHNQRITAVHGETQVDTPRSAPHLISLVRGRTGVIERSAPGATRTHTGRILSPLPLPIGLRGRHRKLYATGVPTEHVGYHRGPPTSHRTRGHVSW</sequence>
<feature type="region of interest" description="Disordered" evidence="2">
    <location>
        <begin position="388"/>
        <end position="409"/>
    </location>
</feature>
<proteinExistence type="predicted"/>
<reference evidence="5" key="1">
    <citation type="submission" date="2016-10" db="EMBL/GenBank/DDBJ databases">
        <authorList>
            <person name="Varghese N."/>
            <person name="Submissions S."/>
        </authorList>
    </citation>
    <scope>NUCLEOTIDE SEQUENCE [LARGE SCALE GENOMIC DNA]</scope>
    <source>
        <strain evidence="5">CGMCC 4.5579</strain>
    </source>
</reference>
<feature type="domain" description="Tyr recombinase" evidence="3">
    <location>
        <begin position="78"/>
        <end position="297"/>
    </location>
</feature>
<dbReference type="AlphaFoldDB" id="A0A1I6AEE3"/>
<dbReference type="PROSITE" id="PS51898">
    <property type="entry name" value="TYR_RECOMBINASE"/>
    <property type="match status" value="1"/>
</dbReference>
<dbReference type="SUPFAM" id="SSF56349">
    <property type="entry name" value="DNA breaking-rejoining enzymes"/>
    <property type="match status" value="1"/>
</dbReference>
<dbReference type="GO" id="GO:0003677">
    <property type="term" value="F:DNA binding"/>
    <property type="evidence" value="ECO:0007669"/>
    <property type="project" value="InterPro"/>
</dbReference>
<evidence type="ECO:0000256" key="2">
    <source>
        <dbReference type="SAM" id="MobiDB-lite"/>
    </source>
</evidence>
<evidence type="ECO:0000313" key="5">
    <source>
        <dbReference type="Proteomes" id="UP000198727"/>
    </source>
</evidence>
<protein>
    <submittedName>
        <fullName evidence="4">Site-specific recombinase XerD</fullName>
    </submittedName>
</protein>